<organism evidence="1 2">
    <name type="scientific">Thalassospira lohafexi</name>
    <dbReference type="NCBI Taxonomy" id="744227"/>
    <lineage>
        <taxon>Bacteria</taxon>
        <taxon>Pseudomonadati</taxon>
        <taxon>Pseudomonadota</taxon>
        <taxon>Alphaproteobacteria</taxon>
        <taxon>Rhodospirillales</taxon>
        <taxon>Thalassospiraceae</taxon>
        <taxon>Thalassospira</taxon>
    </lineage>
</organism>
<protein>
    <submittedName>
        <fullName evidence="1">Uncharacterized protein</fullName>
    </submittedName>
</protein>
<proteinExistence type="predicted"/>
<name>A0A2N3L7F2_9PROT</name>
<gene>
    <name evidence="1" type="ORF">COO92_07640</name>
</gene>
<reference evidence="1 2" key="1">
    <citation type="submission" date="2017-09" db="EMBL/GenBank/DDBJ databases">
        <title>Biodiversity and function of Thalassospira species in the particle-attached aromatic-hydrocarbon-degrading consortia from the surface seawater of the China South Sea.</title>
        <authorList>
            <person name="Dong C."/>
            <person name="Lai Q."/>
            <person name="Shao Z."/>
        </authorList>
    </citation>
    <scope>NUCLEOTIDE SEQUENCE [LARGE SCALE GENOMIC DNA]</scope>
    <source>
        <strain evidence="1 2">139Z-12</strain>
    </source>
</reference>
<dbReference type="AlphaFoldDB" id="A0A2N3L7F2"/>
<dbReference type="Proteomes" id="UP000233332">
    <property type="component" value="Unassembled WGS sequence"/>
</dbReference>
<evidence type="ECO:0000313" key="1">
    <source>
        <dbReference type="EMBL" id="PKR58728.1"/>
    </source>
</evidence>
<comment type="caution">
    <text evidence="1">The sequence shown here is derived from an EMBL/GenBank/DDBJ whole genome shotgun (WGS) entry which is preliminary data.</text>
</comment>
<accession>A0A2N3L7F2</accession>
<dbReference type="EMBL" id="NXGX01000003">
    <property type="protein sequence ID" value="PKR58728.1"/>
    <property type="molecule type" value="Genomic_DNA"/>
</dbReference>
<dbReference type="RefSeq" id="WP_101301155.1">
    <property type="nucleotide sequence ID" value="NZ_NXGX01000003.1"/>
</dbReference>
<evidence type="ECO:0000313" key="2">
    <source>
        <dbReference type="Proteomes" id="UP000233332"/>
    </source>
</evidence>
<keyword evidence="2" id="KW-1185">Reference proteome</keyword>
<sequence length="219" mass="25480">MKLTSFRIRRFLTAILLSVLIIGGGTQTSFAKWSDGRIPVFTPSDFSISNKFRGIYYVFNFKKENNGNMAELTYSECGAEVCKFRFSYNGMNSELFIVDREDSNTYLDLHIGFFKFSHHSGAYDGDSQSQFLLLRMYINSVMKKDFGIGYIGIAYCKELDVCWHIEDVVKRNSINYDFYEKTIEDLSRYKSGNEVIFENINKAFYFLNSLSDTQRDDNR</sequence>